<evidence type="ECO:0000256" key="1">
    <source>
        <dbReference type="ARBA" id="ARBA00023015"/>
    </source>
</evidence>
<evidence type="ECO:0000259" key="3">
    <source>
        <dbReference type="Pfam" id="PF05043"/>
    </source>
</evidence>
<proteinExistence type="predicted"/>
<feature type="domain" description="Mga helix-turn-helix" evidence="3">
    <location>
        <begin position="91"/>
        <end position="170"/>
    </location>
</feature>
<accession>A0A940SUJ2</accession>
<dbReference type="PANTHER" id="PTHR30185:SF13">
    <property type="entry name" value="LICABCH OPERON REGULATOR-RELATED"/>
    <property type="match status" value="1"/>
</dbReference>
<gene>
    <name evidence="4" type="ORF">I6N95_03760</name>
</gene>
<dbReference type="InterPro" id="IPR050661">
    <property type="entry name" value="BglG_antiterminators"/>
</dbReference>
<dbReference type="PANTHER" id="PTHR30185">
    <property type="entry name" value="CRYPTIC BETA-GLUCOSIDE BGL OPERON ANTITERMINATOR"/>
    <property type="match status" value="1"/>
</dbReference>
<dbReference type="InterPro" id="IPR036388">
    <property type="entry name" value="WH-like_DNA-bd_sf"/>
</dbReference>
<dbReference type="InterPro" id="IPR007737">
    <property type="entry name" value="Mga_HTH"/>
</dbReference>
<evidence type="ECO:0000256" key="2">
    <source>
        <dbReference type="ARBA" id="ARBA00023163"/>
    </source>
</evidence>
<sequence>MERKLELWKMIDPITQKKLTLLEQIKEAEGSVSIQTLADFNNWGRETVQRYLDLLWKDWTSGDYDGVTLIRTNNQITLNWTDYRSFYLFRLTICENSIAISVLRKLLLGETVSLTDSVNHYFVSESTFKRRLLPLKAALIEYELTLSSHHGFFFLQGEEHQIRVFAYNFFWKLYKGCKWPFTVINEQKIAAISNYLLDQVSNKRNDTNNHQIWYVLAINLTRYRRGFELNWTDDQLKLYFSQDYLAEARPWLNLFQLPEKEILFFFLLTQTQEKVLSLSLFKKAVLSFHETTNSDVFKATELFFHYFSEYIVTLSKEDQEKHYTYIFANHLFSFIFPHFSIGMSGFSTSYGVSNQFPVLANKLVDLLEKLTAETHYPLFENRDFLIPRYALFCSLLLDISSFEKTIVVYVETDYPEILENHLIQIFYDCFHHYFKLKIVKKCTELSQQHADLVLTTSLVPMKEIKADFIYFLSGHLLTEDLIKIETILRNIRER</sequence>
<keyword evidence="2" id="KW-0804">Transcription</keyword>
<dbReference type="Gene3D" id="1.10.10.10">
    <property type="entry name" value="Winged helix-like DNA-binding domain superfamily/Winged helix DNA-binding domain"/>
    <property type="match status" value="1"/>
</dbReference>
<keyword evidence="1" id="KW-0805">Transcription regulation</keyword>
<dbReference type="Proteomes" id="UP000674938">
    <property type="component" value="Unassembled WGS sequence"/>
</dbReference>
<name>A0A940SUJ2_9ENTE</name>
<dbReference type="EMBL" id="JAEEGA010000002">
    <property type="protein sequence ID" value="MBP1040121.1"/>
    <property type="molecule type" value="Genomic_DNA"/>
</dbReference>
<protein>
    <submittedName>
        <fullName evidence="4">Helix-turn-helix domain-containing protein</fullName>
    </submittedName>
</protein>
<organism evidence="4 5">
    <name type="scientific">Vagococcus allomyrinae</name>
    <dbReference type="NCBI Taxonomy" id="2794353"/>
    <lineage>
        <taxon>Bacteria</taxon>
        <taxon>Bacillati</taxon>
        <taxon>Bacillota</taxon>
        <taxon>Bacilli</taxon>
        <taxon>Lactobacillales</taxon>
        <taxon>Enterococcaceae</taxon>
        <taxon>Vagococcus</taxon>
    </lineage>
</organism>
<reference evidence="4" key="1">
    <citation type="submission" date="2020-12" db="EMBL/GenBank/DDBJ databases">
        <title>Vagococcus allomyrinae sp. nov. and Enterococcus lavae sp. nov., isolated from the larvae of Allomyrina dichotoma.</title>
        <authorList>
            <person name="Lee S.D."/>
        </authorList>
    </citation>
    <scope>NUCLEOTIDE SEQUENCE</scope>
    <source>
        <strain evidence="4">BWB3-3</strain>
    </source>
</reference>
<dbReference type="Pfam" id="PF05043">
    <property type="entry name" value="Mga"/>
    <property type="match status" value="1"/>
</dbReference>
<dbReference type="AlphaFoldDB" id="A0A940SUJ2"/>
<evidence type="ECO:0000313" key="4">
    <source>
        <dbReference type="EMBL" id="MBP1040121.1"/>
    </source>
</evidence>
<comment type="caution">
    <text evidence="4">The sequence shown here is derived from an EMBL/GenBank/DDBJ whole genome shotgun (WGS) entry which is preliminary data.</text>
</comment>
<dbReference type="RefSeq" id="WP_209525015.1">
    <property type="nucleotide sequence ID" value="NZ_JAEEGA010000002.1"/>
</dbReference>
<keyword evidence="5" id="KW-1185">Reference proteome</keyword>
<evidence type="ECO:0000313" key="5">
    <source>
        <dbReference type="Proteomes" id="UP000674938"/>
    </source>
</evidence>